<dbReference type="Gene3D" id="3.40.33.10">
    <property type="entry name" value="CAP"/>
    <property type="match status" value="1"/>
</dbReference>
<accession>A0A7Y9PJG0</accession>
<dbReference type="SUPFAM" id="SSF55797">
    <property type="entry name" value="PR-1-like"/>
    <property type="match status" value="1"/>
</dbReference>
<dbReference type="CDD" id="cd05379">
    <property type="entry name" value="CAP_bacterial"/>
    <property type="match status" value="1"/>
</dbReference>
<sequence>MRKFLLIPGVVLLALLTALCARAQLAPPSLSVAEQYLFSAINQERADRHLAPVRLDAALTQAAVFHAQQMVAHGTISHRFADEPELSARGAAAGAHFELITENVAEGATAVSVQDAWMRSPGHRANILDAAVDAVGISVLTRDGVLYAVEDFQRTVQSLTLEQQEAAVGLLLDQAGLELVPSEDARRTCAMSTGYAGDEQPAFVVRYTTANLALLPSQLTKRLGAGKDHRVAVGACAPARGGSFSTYSIAVVLYP</sequence>
<evidence type="ECO:0000313" key="4">
    <source>
        <dbReference type="Proteomes" id="UP000589520"/>
    </source>
</evidence>
<dbReference type="Pfam" id="PF00188">
    <property type="entry name" value="CAP"/>
    <property type="match status" value="1"/>
</dbReference>
<dbReference type="InterPro" id="IPR035940">
    <property type="entry name" value="CAP_sf"/>
</dbReference>
<protein>
    <recommendedName>
        <fullName evidence="2">SCP domain-containing protein</fullName>
    </recommendedName>
</protein>
<dbReference type="PANTHER" id="PTHR31157">
    <property type="entry name" value="SCP DOMAIN-CONTAINING PROTEIN"/>
    <property type="match status" value="1"/>
</dbReference>
<dbReference type="Proteomes" id="UP000589520">
    <property type="component" value="Unassembled WGS sequence"/>
</dbReference>
<proteinExistence type="predicted"/>
<name>A0A7Y9PJG0_9BACT</name>
<organism evidence="3 4">
    <name type="scientific">Granulicella arctica</name>
    <dbReference type="NCBI Taxonomy" id="940613"/>
    <lineage>
        <taxon>Bacteria</taxon>
        <taxon>Pseudomonadati</taxon>
        <taxon>Acidobacteriota</taxon>
        <taxon>Terriglobia</taxon>
        <taxon>Terriglobales</taxon>
        <taxon>Acidobacteriaceae</taxon>
        <taxon>Granulicella</taxon>
    </lineage>
</organism>
<evidence type="ECO:0000313" key="3">
    <source>
        <dbReference type="EMBL" id="NYF80879.1"/>
    </source>
</evidence>
<gene>
    <name evidence="3" type="ORF">HDF17_003199</name>
</gene>
<feature type="domain" description="SCP" evidence="2">
    <location>
        <begin position="39"/>
        <end position="145"/>
    </location>
</feature>
<dbReference type="PANTHER" id="PTHR31157:SF1">
    <property type="entry name" value="SCP DOMAIN-CONTAINING PROTEIN"/>
    <property type="match status" value="1"/>
</dbReference>
<dbReference type="RefSeq" id="WP_179492585.1">
    <property type="nucleotide sequence ID" value="NZ_JACCCW010000002.1"/>
</dbReference>
<feature type="signal peptide" evidence="1">
    <location>
        <begin position="1"/>
        <end position="23"/>
    </location>
</feature>
<keyword evidence="4" id="KW-1185">Reference proteome</keyword>
<comment type="caution">
    <text evidence="3">The sequence shown here is derived from an EMBL/GenBank/DDBJ whole genome shotgun (WGS) entry which is preliminary data.</text>
</comment>
<reference evidence="3 4" key="1">
    <citation type="submission" date="2020-07" db="EMBL/GenBank/DDBJ databases">
        <title>Genomic Encyclopedia of Type Strains, Phase IV (KMG-V): Genome sequencing to study the core and pangenomes of soil and plant-associated prokaryotes.</title>
        <authorList>
            <person name="Whitman W."/>
        </authorList>
    </citation>
    <scope>NUCLEOTIDE SEQUENCE [LARGE SCALE GENOMIC DNA]</scope>
    <source>
        <strain evidence="3 4">X4EP2</strain>
    </source>
</reference>
<evidence type="ECO:0000256" key="1">
    <source>
        <dbReference type="SAM" id="SignalP"/>
    </source>
</evidence>
<evidence type="ECO:0000259" key="2">
    <source>
        <dbReference type="Pfam" id="PF00188"/>
    </source>
</evidence>
<dbReference type="EMBL" id="JACCCW010000002">
    <property type="protein sequence ID" value="NYF80879.1"/>
    <property type="molecule type" value="Genomic_DNA"/>
</dbReference>
<dbReference type="AlphaFoldDB" id="A0A7Y9PJG0"/>
<keyword evidence="1" id="KW-0732">Signal</keyword>
<dbReference type="InterPro" id="IPR014044">
    <property type="entry name" value="CAP_dom"/>
</dbReference>
<feature type="chain" id="PRO_5031552704" description="SCP domain-containing protein" evidence="1">
    <location>
        <begin position="24"/>
        <end position="255"/>
    </location>
</feature>